<dbReference type="EMBL" id="NBSK02000005">
    <property type="protein sequence ID" value="KAJ0206838.1"/>
    <property type="molecule type" value="Genomic_DNA"/>
</dbReference>
<evidence type="ECO:0000313" key="2">
    <source>
        <dbReference type="Proteomes" id="UP000235145"/>
    </source>
</evidence>
<keyword evidence="2" id="KW-1185">Reference proteome</keyword>
<organism evidence="1 2">
    <name type="scientific">Lactuca sativa</name>
    <name type="common">Garden lettuce</name>
    <dbReference type="NCBI Taxonomy" id="4236"/>
    <lineage>
        <taxon>Eukaryota</taxon>
        <taxon>Viridiplantae</taxon>
        <taxon>Streptophyta</taxon>
        <taxon>Embryophyta</taxon>
        <taxon>Tracheophyta</taxon>
        <taxon>Spermatophyta</taxon>
        <taxon>Magnoliopsida</taxon>
        <taxon>eudicotyledons</taxon>
        <taxon>Gunneridae</taxon>
        <taxon>Pentapetalae</taxon>
        <taxon>asterids</taxon>
        <taxon>campanulids</taxon>
        <taxon>Asterales</taxon>
        <taxon>Asteraceae</taxon>
        <taxon>Cichorioideae</taxon>
        <taxon>Cichorieae</taxon>
        <taxon>Lactucinae</taxon>
        <taxon>Lactuca</taxon>
    </lineage>
</organism>
<protein>
    <submittedName>
        <fullName evidence="1">Uncharacterized protein</fullName>
    </submittedName>
</protein>
<evidence type="ECO:0000313" key="1">
    <source>
        <dbReference type="EMBL" id="KAJ0206838.1"/>
    </source>
</evidence>
<proteinExistence type="predicted"/>
<comment type="caution">
    <text evidence="1">The sequence shown here is derived from an EMBL/GenBank/DDBJ whole genome shotgun (WGS) entry which is preliminary data.</text>
</comment>
<name>A0A9R1VKS9_LACSA</name>
<reference evidence="1 2" key="1">
    <citation type="journal article" date="2017" name="Nat. Commun.">
        <title>Genome assembly with in vitro proximity ligation data and whole-genome triplication in lettuce.</title>
        <authorList>
            <person name="Reyes-Chin-Wo S."/>
            <person name="Wang Z."/>
            <person name="Yang X."/>
            <person name="Kozik A."/>
            <person name="Arikit S."/>
            <person name="Song C."/>
            <person name="Xia L."/>
            <person name="Froenicke L."/>
            <person name="Lavelle D.O."/>
            <person name="Truco M.J."/>
            <person name="Xia R."/>
            <person name="Zhu S."/>
            <person name="Xu C."/>
            <person name="Xu H."/>
            <person name="Xu X."/>
            <person name="Cox K."/>
            <person name="Korf I."/>
            <person name="Meyers B.C."/>
            <person name="Michelmore R.W."/>
        </authorList>
    </citation>
    <scope>NUCLEOTIDE SEQUENCE [LARGE SCALE GENOMIC DNA]</scope>
    <source>
        <strain evidence="2">cv. Salinas</strain>
        <tissue evidence="1">Seedlings</tissue>
    </source>
</reference>
<gene>
    <name evidence="1" type="ORF">LSAT_V11C500234220</name>
</gene>
<dbReference type="Proteomes" id="UP000235145">
    <property type="component" value="Unassembled WGS sequence"/>
</dbReference>
<sequence>MYNNFPNLNGNIYLSGRLNSILTPFAQMMLQRRMQKCIRWQATKIPPEISSSFPSDIFCIFYFKRTCVVDLNHMVQIYYRVDVFQTTNQTHNVHPLPPTYEWEITNPLMVVLLPI</sequence>
<accession>A0A9R1VKS9</accession>
<dbReference type="AlphaFoldDB" id="A0A9R1VKS9"/>